<dbReference type="Pfam" id="PF24681">
    <property type="entry name" value="Kelch_KLHDC2_KLHL20_DRC7"/>
    <property type="match status" value="1"/>
</dbReference>
<dbReference type="AlphaFoldDB" id="A0A9D3MTJ8"/>
<dbReference type="Gene3D" id="2.120.10.80">
    <property type="entry name" value="Kelch-type beta propeller"/>
    <property type="match status" value="2"/>
</dbReference>
<accession>A0A9D3MTJ8</accession>
<gene>
    <name evidence="3" type="ORF">ANANG_G00041840</name>
</gene>
<organism evidence="3 4">
    <name type="scientific">Anguilla anguilla</name>
    <name type="common">European freshwater eel</name>
    <name type="synonym">Muraena anguilla</name>
    <dbReference type="NCBI Taxonomy" id="7936"/>
    <lineage>
        <taxon>Eukaryota</taxon>
        <taxon>Metazoa</taxon>
        <taxon>Chordata</taxon>
        <taxon>Craniata</taxon>
        <taxon>Vertebrata</taxon>
        <taxon>Euteleostomi</taxon>
        <taxon>Actinopterygii</taxon>
        <taxon>Neopterygii</taxon>
        <taxon>Teleostei</taxon>
        <taxon>Anguilliformes</taxon>
        <taxon>Anguillidae</taxon>
        <taxon>Anguilla</taxon>
    </lineage>
</organism>
<dbReference type="Proteomes" id="UP001044222">
    <property type="component" value="Unassembled WGS sequence"/>
</dbReference>
<dbReference type="EMBL" id="JAFIRN010000002">
    <property type="protein sequence ID" value="KAG5854821.1"/>
    <property type="molecule type" value="Genomic_DNA"/>
</dbReference>
<name>A0A9D3MTJ8_ANGAN</name>
<evidence type="ECO:0000256" key="1">
    <source>
        <dbReference type="ARBA" id="ARBA00022441"/>
    </source>
</evidence>
<sequence length="409" mass="45735">MNSTTLLSAGELGMSSPRERSDHTAFVDEGLLYVWGGHHSVAGEQVFLPSDEIWVYEMSSGVWSSYAMGGEVPPTLSQTCGCCLNGVMYIFGGGSENGHTNQLYCVNLLDGMFTWKKVTDSEGSPPSPRDKHSCWVYADRIIYFGGYGCKQIREVSNTRSFITDEMSWVTIGATVFRFWGWNNEVHVFDLRTNTWSEPQTHGVPPKPRASHSSATLGRMGYVCGGVEASSMDIHCLDLETWTWTEIVPVSAVPVERSWHTLTPLSDSTLFLFGGVNMAGKPLSDGWIFDVQTKEWREMQHPHKNNPRLWHSACLGQDSDVIVFGGSRDYALVMDTISFLQSPSQKHCSDLLVFQTQPLSLHRLCEDCIGRNARTLEKQLSCLPKKIQENLRKRISFFKMAKSQGTCSST</sequence>
<reference evidence="3" key="1">
    <citation type="submission" date="2021-01" db="EMBL/GenBank/DDBJ databases">
        <title>A chromosome-scale assembly of European eel, Anguilla anguilla.</title>
        <authorList>
            <person name="Henkel C."/>
            <person name="Jong-Raadsen S.A."/>
            <person name="Dufour S."/>
            <person name="Weltzien F.-A."/>
            <person name="Palstra A.P."/>
            <person name="Pelster B."/>
            <person name="Spaink H.P."/>
            <person name="Van Den Thillart G.E."/>
            <person name="Jansen H."/>
            <person name="Zahm M."/>
            <person name="Klopp C."/>
            <person name="Cedric C."/>
            <person name="Louis A."/>
            <person name="Berthelot C."/>
            <person name="Parey E."/>
            <person name="Roest Crollius H."/>
            <person name="Montfort J."/>
            <person name="Robinson-Rechavi M."/>
            <person name="Bucao C."/>
            <person name="Bouchez O."/>
            <person name="Gislard M."/>
            <person name="Lluch J."/>
            <person name="Milhes M."/>
            <person name="Lampietro C."/>
            <person name="Lopez Roques C."/>
            <person name="Donnadieu C."/>
            <person name="Braasch I."/>
            <person name="Desvignes T."/>
            <person name="Postlethwait J."/>
            <person name="Bobe J."/>
            <person name="Guiguen Y."/>
            <person name="Dirks R."/>
        </authorList>
    </citation>
    <scope>NUCLEOTIDE SEQUENCE</scope>
    <source>
        <strain evidence="3">Tag_6206</strain>
        <tissue evidence="3">Liver</tissue>
    </source>
</reference>
<proteinExistence type="predicted"/>
<evidence type="ECO:0000313" key="4">
    <source>
        <dbReference type="Proteomes" id="UP001044222"/>
    </source>
</evidence>
<dbReference type="InterPro" id="IPR015915">
    <property type="entry name" value="Kelch-typ_b-propeller"/>
</dbReference>
<comment type="caution">
    <text evidence="3">The sequence shown here is derived from an EMBL/GenBank/DDBJ whole genome shotgun (WGS) entry which is preliminary data.</text>
</comment>
<dbReference type="PANTHER" id="PTHR46228:SF1">
    <property type="entry name" value="KELCH DOMAIN-CONTAINING PROTEIN 1"/>
    <property type="match status" value="1"/>
</dbReference>
<protein>
    <recommendedName>
        <fullName evidence="5">Kelch domain-containing protein 1-like</fullName>
    </recommendedName>
</protein>
<evidence type="ECO:0008006" key="5">
    <source>
        <dbReference type="Google" id="ProtNLM"/>
    </source>
</evidence>
<keyword evidence="1" id="KW-0880">Kelch repeat</keyword>
<dbReference type="SUPFAM" id="SSF50965">
    <property type="entry name" value="Galactose oxidase, central domain"/>
    <property type="match status" value="1"/>
</dbReference>
<evidence type="ECO:0000256" key="2">
    <source>
        <dbReference type="ARBA" id="ARBA00022737"/>
    </source>
</evidence>
<keyword evidence="4" id="KW-1185">Reference proteome</keyword>
<keyword evidence="2" id="KW-0677">Repeat</keyword>
<dbReference type="InterPro" id="IPR011043">
    <property type="entry name" value="Gal_Oxase/kelch_b-propeller"/>
</dbReference>
<dbReference type="SUPFAM" id="SSF117281">
    <property type="entry name" value="Kelch motif"/>
    <property type="match status" value="1"/>
</dbReference>
<evidence type="ECO:0000313" key="3">
    <source>
        <dbReference type="EMBL" id="KAG5854821.1"/>
    </source>
</evidence>
<dbReference type="PANTHER" id="PTHR46228">
    <property type="entry name" value="KELCH DOMAIN-CONTAINING PROTEIN"/>
    <property type="match status" value="1"/>
</dbReference>